<accession>A0A8S1RL53</accession>
<dbReference type="Proteomes" id="UP000692954">
    <property type="component" value="Unassembled WGS sequence"/>
</dbReference>
<gene>
    <name evidence="3" type="ORF">PSON_ATCC_30995.1.T1820037</name>
</gene>
<dbReference type="PROSITE" id="PS50011">
    <property type="entry name" value="PROTEIN_KINASE_DOM"/>
    <property type="match status" value="1"/>
</dbReference>
<evidence type="ECO:0000259" key="2">
    <source>
        <dbReference type="PROSITE" id="PS50011"/>
    </source>
</evidence>
<evidence type="ECO:0000313" key="4">
    <source>
        <dbReference type="Proteomes" id="UP000692954"/>
    </source>
</evidence>
<name>A0A8S1RL53_9CILI</name>
<organism evidence="3 4">
    <name type="scientific">Paramecium sonneborni</name>
    <dbReference type="NCBI Taxonomy" id="65129"/>
    <lineage>
        <taxon>Eukaryota</taxon>
        <taxon>Sar</taxon>
        <taxon>Alveolata</taxon>
        <taxon>Ciliophora</taxon>
        <taxon>Intramacronucleata</taxon>
        <taxon>Oligohymenophorea</taxon>
        <taxon>Peniculida</taxon>
        <taxon>Parameciidae</taxon>
        <taxon>Paramecium</taxon>
    </lineage>
</organism>
<evidence type="ECO:0000256" key="1">
    <source>
        <dbReference type="PROSITE-ProRule" id="PRU10141"/>
    </source>
</evidence>
<reference evidence="3" key="1">
    <citation type="submission" date="2021-01" db="EMBL/GenBank/DDBJ databases">
        <authorList>
            <consortium name="Genoscope - CEA"/>
            <person name="William W."/>
        </authorList>
    </citation>
    <scope>NUCLEOTIDE SEQUENCE</scope>
</reference>
<feature type="binding site" evidence="1">
    <location>
        <position position="47"/>
    </location>
    <ligand>
        <name>ATP</name>
        <dbReference type="ChEBI" id="CHEBI:30616"/>
    </ligand>
</feature>
<keyword evidence="4" id="KW-1185">Reference proteome</keyword>
<dbReference type="GO" id="GO:0004672">
    <property type="term" value="F:protein kinase activity"/>
    <property type="evidence" value="ECO:0007669"/>
    <property type="project" value="InterPro"/>
</dbReference>
<protein>
    <recommendedName>
        <fullName evidence="2">Protein kinase domain-containing protein</fullName>
    </recommendedName>
</protein>
<dbReference type="InterPro" id="IPR017441">
    <property type="entry name" value="Protein_kinase_ATP_BS"/>
</dbReference>
<dbReference type="EMBL" id="CAJJDN010000182">
    <property type="protein sequence ID" value="CAD8128012.1"/>
    <property type="molecule type" value="Genomic_DNA"/>
</dbReference>
<dbReference type="PROSITE" id="PS00107">
    <property type="entry name" value="PROTEIN_KINASE_ATP"/>
    <property type="match status" value="1"/>
</dbReference>
<comment type="caution">
    <text evidence="3">The sequence shown here is derived from an EMBL/GenBank/DDBJ whole genome shotgun (WGS) entry which is preliminary data.</text>
</comment>
<dbReference type="Pfam" id="PF00069">
    <property type="entry name" value="Pkinase"/>
    <property type="match status" value="1"/>
</dbReference>
<dbReference type="GO" id="GO:0005524">
    <property type="term" value="F:ATP binding"/>
    <property type="evidence" value="ECO:0007669"/>
    <property type="project" value="UniProtKB-UniRule"/>
</dbReference>
<keyword evidence="1" id="KW-0067">ATP-binding</keyword>
<dbReference type="InterPro" id="IPR000719">
    <property type="entry name" value="Prot_kinase_dom"/>
</dbReference>
<feature type="domain" description="Protein kinase" evidence="2">
    <location>
        <begin position="17"/>
        <end position="126"/>
    </location>
</feature>
<keyword evidence="1" id="KW-0547">Nucleotide-binding</keyword>
<sequence>MQQLQQSVRTLGDYQIATIYIYLGEGAFGKVYKGIKLTTNQEVAIKKIDSSMINQDQYLVKYLYSNNEIPQLVNLQINLIQIIQFIQSQRLFQRQRDLRNIIKGRYIPESEVNQIFCYKYYIMIEI</sequence>
<dbReference type="AlphaFoldDB" id="A0A8S1RL53"/>
<dbReference type="OrthoDB" id="40902at2759"/>
<proteinExistence type="predicted"/>
<evidence type="ECO:0000313" key="3">
    <source>
        <dbReference type="EMBL" id="CAD8128012.1"/>
    </source>
</evidence>